<sequence length="152" mass="16073">MKYFFAALALSLALPVAAFAQSGVLCFSDADCAAGEYCYQESGECLARSMGSGAGGLNTARVEALMGSIVDLINFVLVPLLMAIAFIVFLWGVFNYFIWGATSDEKLKTGKAFVMYGIIGFVVIISLWGIVYVGIELLGFGAGGGPPPYPEL</sequence>
<feature type="transmembrane region" description="Helical" evidence="1">
    <location>
        <begin position="75"/>
        <end position="101"/>
    </location>
</feature>
<keyword evidence="1" id="KW-0812">Transmembrane</keyword>
<dbReference type="STRING" id="1798499.A3C95_00650"/>
<keyword evidence="1" id="KW-0472">Membrane</keyword>
<name>A0A1F6E5F1_9BACT</name>
<evidence type="ECO:0000313" key="4">
    <source>
        <dbReference type="Proteomes" id="UP000177107"/>
    </source>
</evidence>
<reference evidence="3 4" key="1">
    <citation type="journal article" date="2016" name="Nat. Commun.">
        <title>Thousands of microbial genomes shed light on interconnected biogeochemical processes in an aquifer system.</title>
        <authorList>
            <person name="Anantharaman K."/>
            <person name="Brown C.T."/>
            <person name="Hug L.A."/>
            <person name="Sharon I."/>
            <person name="Castelle C.J."/>
            <person name="Probst A.J."/>
            <person name="Thomas B.C."/>
            <person name="Singh A."/>
            <person name="Wilkins M.J."/>
            <person name="Karaoz U."/>
            <person name="Brodie E.L."/>
            <person name="Williams K.H."/>
            <person name="Hubbard S.S."/>
            <person name="Banfield J.F."/>
        </authorList>
    </citation>
    <scope>NUCLEOTIDE SEQUENCE [LARGE SCALE GENOMIC DNA]</scope>
</reference>
<proteinExistence type="predicted"/>
<gene>
    <name evidence="3" type="ORF">A3C95_00650</name>
</gene>
<evidence type="ECO:0000313" key="3">
    <source>
        <dbReference type="EMBL" id="OGG68914.1"/>
    </source>
</evidence>
<feature type="transmembrane region" description="Helical" evidence="1">
    <location>
        <begin position="113"/>
        <end position="135"/>
    </location>
</feature>
<keyword evidence="1" id="KW-1133">Transmembrane helix</keyword>
<feature type="chain" id="PRO_5009524051" evidence="2">
    <location>
        <begin position="21"/>
        <end position="152"/>
    </location>
</feature>
<comment type="caution">
    <text evidence="3">The sequence shown here is derived from an EMBL/GenBank/DDBJ whole genome shotgun (WGS) entry which is preliminary data.</text>
</comment>
<evidence type="ECO:0000256" key="1">
    <source>
        <dbReference type="SAM" id="Phobius"/>
    </source>
</evidence>
<evidence type="ECO:0000256" key="2">
    <source>
        <dbReference type="SAM" id="SignalP"/>
    </source>
</evidence>
<dbReference type="Proteomes" id="UP000177107">
    <property type="component" value="Unassembled WGS sequence"/>
</dbReference>
<accession>A0A1F6E5F1</accession>
<dbReference type="EMBL" id="MFLM01000001">
    <property type="protein sequence ID" value="OGG68914.1"/>
    <property type="molecule type" value="Genomic_DNA"/>
</dbReference>
<protein>
    <submittedName>
        <fullName evidence="3">Uncharacterized protein</fullName>
    </submittedName>
</protein>
<keyword evidence="2" id="KW-0732">Signal</keyword>
<organism evidence="3 4">
    <name type="scientific">Candidatus Kaiserbacteria bacterium RIFCSPHIGHO2_02_FULL_56_30</name>
    <dbReference type="NCBI Taxonomy" id="1798499"/>
    <lineage>
        <taxon>Bacteria</taxon>
        <taxon>Candidatus Kaiseribacteriota</taxon>
    </lineage>
</organism>
<feature type="signal peptide" evidence="2">
    <location>
        <begin position="1"/>
        <end position="20"/>
    </location>
</feature>
<dbReference type="AlphaFoldDB" id="A0A1F6E5F1"/>